<organism evidence="3 4">
    <name type="scientific">Bradyrhizobium sediminis</name>
    <dbReference type="NCBI Taxonomy" id="2840469"/>
    <lineage>
        <taxon>Bacteria</taxon>
        <taxon>Pseudomonadati</taxon>
        <taxon>Pseudomonadota</taxon>
        <taxon>Alphaproteobacteria</taxon>
        <taxon>Hyphomicrobiales</taxon>
        <taxon>Nitrobacteraceae</taxon>
        <taxon>Bradyrhizobium</taxon>
    </lineage>
</organism>
<dbReference type="InterPro" id="IPR001753">
    <property type="entry name" value="Enoyl-CoA_hydra/iso"/>
</dbReference>
<dbReference type="KEGG" id="bsei:KMZ68_21515"/>
<dbReference type="GO" id="GO:0006635">
    <property type="term" value="P:fatty acid beta-oxidation"/>
    <property type="evidence" value="ECO:0007669"/>
    <property type="project" value="TreeGrafter"/>
</dbReference>
<dbReference type="CDD" id="cd06558">
    <property type="entry name" value="crotonase-like"/>
    <property type="match status" value="1"/>
</dbReference>
<comment type="similarity">
    <text evidence="1">Belongs to the enoyl-CoA hydratase/isomerase family.</text>
</comment>
<dbReference type="PANTHER" id="PTHR11941">
    <property type="entry name" value="ENOYL-COA HYDRATASE-RELATED"/>
    <property type="match status" value="1"/>
</dbReference>
<dbReference type="PANTHER" id="PTHR11941:SF54">
    <property type="entry name" value="ENOYL-COA HYDRATASE, MITOCHONDRIAL"/>
    <property type="match status" value="1"/>
</dbReference>
<dbReference type="Proteomes" id="UP000680805">
    <property type="component" value="Chromosome"/>
</dbReference>
<dbReference type="Pfam" id="PF00378">
    <property type="entry name" value="ECH_1"/>
    <property type="match status" value="1"/>
</dbReference>
<dbReference type="SUPFAM" id="SSF52096">
    <property type="entry name" value="ClpP/crotonase"/>
    <property type="match status" value="1"/>
</dbReference>
<dbReference type="AlphaFoldDB" id="A0A975NME5"/>
<protein>
    <submittedName>
        <fullName evidence="3">Enoyl-CoA hydratase/isomerase family protein</fullName>
    </submittedName>
</protein>
<gene>
    <name evidence="3" type="ORF">KMZ68_21515</name>
</gene>
<evidence type="ECO:0000256" key="2">
    <source>
        <dbReference type="ARBA" id="ARBA00023239"/>
    </source>
</evidence>
<evidence type="ECO:0000313" key="3">
    <source>
        <dbReference type="EMBL" id="QWG17515.1"/>
    </source>
</evidence>
<accession>A0A975NME5</accession>
<dbReference type="Gene3D" id="3.90.226.10">
    <property type="entry name" value="2-enoyl-CoA Hydratase, Chain A, domain 1"/>
    <property type="match status" value="1"/>
</dbReference>
<dbReference type="RefSeq" id="WP_215613163.1">
    <property type="nucleotide sequence ID" value="NZ_CP076135.1"/>
</dbReference>
<dbReference type="FunFam" id="1.10.12.10:FF:000001">
    <property type="entry name" value="Probable enoyl-CoA hydratase, mitochondrial"/>
    <property type="match status" value="1"/>
</dbReference>
<dbReference type="InterPro" id="IPR014748">
    <property type="entry name" value="Enoyl-CoA_hydra_C"/>
</dbReference>
<reference evidence="3" key="1">
    <citation type="submission" date="2021-06" db="EMBL/GenBank/DDBJ databases">
        <title>Bradyrhizobium sp. S2-11-2 Genome sequencing.</title>
        <authorList>
            <person name="Jin L."/>
        </authorList>
    </citation>
    <scope>NUCLEOTIDE SEQUENCE</scope>
    <source>
        <strain evidence="3">S2-11-2</strain>
    </source>
</reference>
<dbReference type="FunFam" id="3.90.226.10:FF:000009">
    <property type="entry name" value="Carnitinyl-CoA dehydratase"/>
    <property type="match status" value="1"/>
</dbReference>
<evidence type="ECO:0000313" key="4">
    <source>
        <dbReference type="Proteomes" id="UP000680805"/>
    </source>
</evidence>
<sequence>MRTDFETITVSRDEDHILLVTLNRPEASNALNTRMGLDLVELFETLSTDLAGLRAVIVTGSGAKAFCAGGDLKERNGMTDASWQSQHLIFERMVRAMMGCPIPLISAVNGAAYGGGCEIAAASDFVYAASHARFALTEVTLGIMPGAGGTQNLARAVGERRAKELILSGLPFTAAEAEAWGLVNRVVEPAELLETTLAIARRIAANGPIAVRQAKQAIHRGLQMSVGDGLAFEIEAYNRLVPTADRREGVLAFNEKRKPVFRGQ</sequence>
<dbReference type="GO" id="GO:0016836">
    <property type="term" value="F:hydro-lyase activity"/>
    <property type="evidence" value="ECO:0007669"/>
    <property type="project" value="UniProtKB-ARBA"/>
</dbReference>
<proteinExistence type="inferred from homology"/>
<evidence type="ECO:0000256" key="1">
    <source>
        <dbReference type="ARBA" id="ARBA00005254"/>
    </source>
</evidence>
<keyword evidence="2" id="KW-0456">Lyase</keyword>
<dbReference type="EMBL" id="CP076135">
    <property type="protein sequence ID" value="QWG17515.1"/>
    <property type="molecule type" value="Genomic_DNA"/>
</dbReference>
<dbReference type="Gene3D" id="1.10.12.10">
    <property type="entry name" value="Lyase 2-enoyl-coa Hydratase, Chain A, domain 2"/>
    <property type="match status" value="1"/>
</dbReference>
<name>A0A975NME5_9BRAD</name>
<dbReference type="InterPro" id="IPR029045">
    <property type="entry name" value="ClpP/crotonase-like_dom_sf"/>
</dbReference>